<dbReference type="PANTHER" id="PTHR43335:SF8">
    <property type="entry name" value="ABC TRANSPORTER, ATP-BINDING PROTEIN"/>
    <property type="match status" value="1"/>
</dbReference>
<gene>
    <name evidence="6" type="ORF">H8704_05900</name>
</gene>
<reference evidence="6 7" key="1">
    <citation type="submission" date="2020-08" db="EMBL/GenBank/DDBJ databases">
        <title>Genome public.</title>
        <authorList>
            <person name="Liu C."/>
            <person name="Sun Q."/>
        </authorList>
    </citation>
    <scope>NUCLEOTIDE SEQUENCE [LARGE SCALE GENOMIC DNA]</scope>
    <source>
        <strain evidence="6 7">NSJ-37</strain>
    </source>
</reference>
<dbReference type="PANTHER" id="PTHR43335">
    <property type="entry name" value="ABC TRANSPORTER, ATP-BINDING PROTEIN"/>
    <property type="match status" value="1"/>
</dbReference>
<comment type="similarity">
    <text evidence="1">Belongs to the ABC transporter superfamily.</text>
</comment>
<dbReference type="CDD" id="cd03268">
    <property type="entry name" value="ABC_BcrA_bacitracin_resist"/>
    <property type="match status" value="1"/>
</dbReference>
<dbReference type="InterPro" id="IPR003593">
    <property type="entry name" value="AAA+_ATPase"/>
</dbReference>
<keyword evidence="2" id="KW-0813">Transport</keyword>
<proteinExistence type="inferred from homology"/>
<keyword evidence="7" id="KW-1185">Reference proteome</keyword>
<dbReference type="InterPro" id="IPR003439">
    <property type="entry name" value="ABC_transporter-like_ATP-bd"/>
</dbReference>
<evidence type="ECO:0000256" key="2">
    <source>
        <dbReference type="ARBA" id="ARBA00022448"/>
    </source>
</evidence>
<evidence type="ECO:0000313" key="7">
    <source>
        <dbReference type="Proteomes" id="UP000606193"/>
    </source>
</evidence>
<organism evidence="6 7">
    <name type="scientific">Jutongia huaianensis</name>
    <dbReference type="NCBI Taxonomy" id="2763668"/>
    <lineage>
        <taxon>Bacteria</taxon>
        <taxon>Bacillati</taxon>
        <taxon>Bacillota</taxon>
        <taxon>Clostridia</taxon>
        <taxon>Lachnospirales</taxon>
        <taxon>Lachnospiraceae</taxon>
        <taxon>Jutongia</taxon>
    </lineage>
</organism>
<comment type="caution">
    <text evidence="6">The sequence shown here is derived from an EMBL/GenBank/DDBJ whole genome shotgun (WGS) entry which is preliminary data.</text>
</comment>
<sequence length="301" mass="33902">MNEILLETHGLTKQFRRYKAVNDIDMHIRRGAIYGFIGRNGAGKTTFLKMVCGLANPTAGEYSIFGCTGKELSQVRPRVGCLIEAPGIYANMTARDNLMIKARLFGIRDKKYADWILDTVGLSDVGRKKAGHFSLGMKQRLGIGLAMVGNPDFLVLDEPINGLDPQGIAEVRDMLRSLAQERGLTILISSHILEELSKLCTDFGIIHKGCLIKELSQEQLLQQCEKRLELVLDEPEKAMTVLDRMNIHKYEAVDKTHLYVYERLEDSMLINRELVTAGVLPREMKVNQEELESYFLNLTSA</sequence>
<protein>
    <submittedName>
        <fullName evidence="6">ABC transporter ATP-binding protein</fullName>
    </submittedName>
</protein>
<dbReference type="SUPFAM" id="SSF52540">
    <property type="entry name" value="P-loop containing nucleoside triphosphate hydrolases"/>
    <property type="match status" value="1"/>
</dbReference>
<dbReference type="InterPro" id="IPR017871">
    <property type="entry name" value="ABC_transporter-like_CS"/>
</dbReference>
<evidence type="ECO:0000259" key="5">
    <source>
        <dbReference type="PROSITE" id="PS50893"/>
    </source>
</evidence>
<name>A0ABR7N0N5_9FIRM</name>
<keyword evidence="3" id="KW-0547">Nucleotide-binding</keyword>
<evidence type="ECO:0000256" key="1">
    <source>
        <dbReference type="ARBA" id="ARBA00005417"/>
    </source>
</evidence>
<evidence type="ECO:0000256" key="3">
    <source>
        <dbReference type="ARBA" id="ARBA00022741"/>
    </source>
</evidence>
<feature type="domain" description="ABC transporter" evidence="5">
    <location>
        <begin position="6"/>
        <end position="233"/>
    </location>
</feature>
<dbReference type="RefSeq" id="WP_249297674.1">
    <property type="nucleotide sequence ID" value="NZ_JACRSX010000005.1"/>
</dbReference>
<dbReference type="Gene3D" id="3.40.50.300">
    <property type="entry name" value="P-loop containing nucleotide triphosphate hydrolases"/>
    <property type="match status" value="1"/>
</dbReference>
<dbReference type="GO" id="GO:0005524">
    <property type="term" value="F:ATP binding"/>
    <property type="evidence" value="ECO:0007669"/>
    <property type="project" value="UniProtKB-KW"/>
</dbReference>
<dbReference type="Pfam" id="PF00005">
    <property type="entry name" value="ABC_tran"/>
    <property type="match status" value="1"/>
</dbReference>
<accession>A0ABR7N0N5</accession>
<dbReference type="Proteomes" id="UP000606193">
    <property type="component" value="Unassembled WGS sequence"/>
</dbReference>
<dbReference type="PROSITE" id="PS00211">
    <property type="entry name" value="ABC_TRANSPORTER_1"/>
    <property type="match status" value="1"/>
</dbReference>
<evidence type="ECO:0000256" key="4">
    <source>
        <dbReference type="ARBA" id="ARBA00022840"/>
    </source>
</evidence>
<dbReference type="PROSITE" id="PS50893">
    <property type="entry name" value="ABC_TRANSPORTER_2"/>
    <property type="match status" value="1"/>
</dbReference>
<dbReference type="EMBL" id="JACRSX010000005">
    <property type="protein sequence ID" value="MBC8562165.1"/>
    <property type="molecule type" value="Genomic_DNA"/>
</dbReference>
<dbReference type="InterPro" id="IPR027417">
    <property type="entry name" value="P-loop_NTPase"/>
</dbReference>
<evidence type="ECO:0000313" key="6">
    <source>
        <dbReference type="EMBL" id="MBC8562165.1"/>
    </source>
</evidence>
<dbReference type="SMART" id="SM00382">
    <property type="entry name" value="AAA"/>
    <property type="match status" value="1"/>
</dbReference>
<keyword evidence="4 6" id="KW-0067">ATP-binding</keyword>